<feature type="compositionally biased region" description="Low complexity" evidence="2">
    <location>
        <begin position="134"/>
        <end position="152"/>
    </location>
</feature>
<feature type="region of interest" description="Disordered" evidence="2">
    <location>
        <begin position="925"/>
        <end position="958"/>
    </location>
</feature>
<feature type="compositionally biased region" description="Pro residues" evidence="2">
    <location>
        <begin position="123"/>
        <end position="133"/>
    </location>
</feature>
<name>A0A5C3FAB4_9BASI</name>
<feature type="compositionally biased region" description="Pro residues" evidence="2">
    <location>
        <begin position="178"/>
        <end position="188"/>
    </location>
</feature>
<keyword evidence="5" id="KW-1185">Reference proteome</keyword>
<dbReference type="OrthoDB" id="2428527at2759"/>
<feature type="region of interest" description="Disordered" evidence="2">
    <location>
        <begin position="1"/>
        <end position="22"/>
    </location>
</feature>
<feature type="compositionally biased region" description="Polar residues" evidence="2">
    <location>
        <begin position="479"/>
        <end position="492"/>
    </location>
</feature>
<accession>A0A5C3FAB4</accession>
<feature type="compositionally biased region" description="Low complexity" evidence="2">
    <location>
        <begin position="927"/>
        <end position="958"/>
    </location>
</feature>
<dbReference type="GO" id="GO:0003677">
    <property type="term" value="F:DNA binding"/>
    <property type="evidence" value="ECO:0007669"/>
    <property type="project" value="InterPro"/>
</dbReference>
<dbReference type="InterPro" id="IPR007219">
    <property type="entry name" value="XnlR_reg_dom"/>
</dbReference>
<dbReference type="PANTHER" id="PTHR47783:SF1">
    <property type="entry name" value="ZN(II)2CYS6 TRANSCRIPTION FACTOR (EUROFUNG)"/>
    <property type="match status" value="1"/>
</dbReference>
<protein>
    <recommendedName>
        <fullName evidence="3">Xylanolytic transcriptional activator regulatory domain-containing protein</fullName>
    </recommendedName>
</protein>
<dbReference type="AlphaFoldDB" id="A0A5C3FAB4"/>
<organism evidence="4 5">
    <name type="scientific">Pseudozyma flocculosa</name>
    <dbReference type="NCBI Taxonomy" id="84751"/>
    <lineage>
        <taxon>Eukaryota</taxon>
        <taxon>Fungi</taxon>
        <taxon>Dikarya</taxon>
        <taxon>Basidiomycota</taxon>
        <taxon>Ustilaginomycotina</taxon>
        <taxon>Ustilaginomycetes</taxon>
        <taxon>Ustilaginales</taxon>
        <taxon>Ustilaginaceae</taxon>
        <taxon>Pseudozyma</taxon>
    </lineage>
</organism>
<dbReference type="Pfam" id="PF04082">
    <property type="entry name" value="Fungal_trans"/>
    <property type="match status" value="1"/>
</dbReference>
<gene>
    <name evidence="4" type="ORF">PSFLO_06885</name>
</gene>
<proteinExistence type="predicted"/>
<dbReference type="GO" id="GO:0006351">
    <property type="term" value="P:DNA-templated transcription"/>
    <property type="evidence" value="ECO:0007669"/>
    <property type="project" value="InterPro"/>
</dbReference>
<dbReference type="Proteomes" id="UP000323386">
    <property type="component" value="Unassembled WGS sequence"/>
</dbReference>
<feature type="compositionally biased region" description="Low complexity" evidence="2">
    <location>
        <begin position="462"/>
        <end position="475"/>
    </location>
</feature>
<feature type="region of interest" description="Disordered" evidence="2">
    <location>
        <begin position="461"/>
        <end position="494"/>
    </location>
</feature>
<feature type="region of interest" description="Disordered" evidence="2">
    <location>
        <begin position="620"/>
        <end position="649"/>
    </location>
</feature>
<evidence type="ECO:0000313" key="4">
    <source>
        <dbReference type="EMBL" id="SPO41403.1"/>
    </source>
</evidence>
<feature type="domain" description="Xylanolytic transcriptional activator regulatory" evidence="3">
    <location>
        <begin position="539"/>
        <end position="620"/>
    </location>
</feature>
<evidence type="ECO:0000256" key="1">
    <source>
        <dbReference type="ARBA" id="ARBA00023242"/>
    </source>
</evidence>
<feature type="region of interest" description="Disordered" evidence="2">
    <location>
        <begin position="984"/>
        <end position="1014"/>
    </location>
</feature>
<feature type="region of interest" description="Disordered" evidence="2">
    <location>
        <begin position="49"/>
        <end position="192"/>
    </location>
</feature>
<dbReference type="CDD" id="cd12148">
    <property type="entry name" value="fungal_TF_MHR"/>
    <property type="match status" value="1"/>
</dbReference>
<evidence type="ECO:0000259" key="3">
    <source>
        <dbReference type="SMART" id="SM00906"/>
    </source>
</evidence>
<reference evidence="4 5" key="1">
    <citation type="submission" date="2018-03" db="EMBL/GenBank/DDBJ databases">
        <authorList>
            <person name="Guldener U."/>
        </authorList>
    </citation>
    <scope>NUCLEOTIDE SEQUENCE [LARGE SCALE GENOMIC DNA]</scope>
    <source>
        <strain evidence="4 5">DAOM196992</strain>
    </source>
</reference>
<feature type="compositionally biased region" description="Low complexity" evidence="2">
    <location>
        <begin position="986"/>
        <end position="1005"/>
    </location>
</feature>
<dbReference type="PANTHER" id="PTHR47783">
    <property type="entry name" value="ZN(II)2CYS6 TRANSCRIPTION FACTOR (EUROFUNG)-RELATED"/>
    <property type="match status" value="1"/>
</dbReference>
<dbReference type="SMART" id="SM00906">
    <property type="entry name" value="Fungal_trans"/>
    <property type="match status" value="1"/>
</dbReference>
<evidence type="ECO:0000313" key="5">
    <source>
        <dbReference type="Proteomes" id="UP000323386"/>
    </source>
</evidence>
<sequence length="1053" mass="110819">MRASPRSSVAASRSGNPSLPSGIDTLARVAAAQPTCSYCARLSRTCVYVEGDLRKQRPSKRRRKDPPPPPSPQTADETSINGPRRASSAAAGQSDATTAEDVASMPPLQGRASPPLSGRAAMPPTPPLPPLPTPSASSSHLQQQHAPAQQHQQQRRRRDQIQHQENQSLPGQPGQHRAPPPPPQPPDPSQVDATTQLFAQPAPPLSSHILPDELIEALSGKVAWFDELERNSNTSSANELGAAGSSNAHASLQPSWSNAADVAALDPMLADLLQPSTTPRRVTGKERVIQLHYFRSFGGATAVTQGLKKISVRIRVPAELESMLLEAQNRSTLFDPASSSLDPQSLDLHALLGTSRMVPSHPATASEASPSQGSGLFASMASGQGAAWTPPAATALHEDLPDPPLRDLLLKRFFLHLGDHFPFISQATLERQLAEGKRVNPALVHAMCALSARFAQPHELDTASPGAASTPAASAHLSRPSSLDATTGSCSKPHSRGLPFAERAKSYVMSSITCPSVTTVATLVLLAWHEFAVNAEGGLWMFAGMALRMAIDLGLHRRVKKHWLAPSSPAGADAGDLIQRQPLFWCVFALDRLLSIGTGRPTSLKDSEINLEFPPLTVSLPAPTAPTGRRADLDGGSGSGSGNTSRHRPSVFGHLTRLMQKAGTLAEIANNLGDEDDQRPLEELDRLEAAMIGDYDALPPELVLGVEQLRQSSEPRCLLSLHLWFHNLLILLNRLPLSRLRASPVSADESREILRHASAQIRNAVLYADAVDPTIHLACPFTNQAFCLAGGVEVGMAATLQQHRQAGGGGNGAASASARASAAASRTAPSWRNGTSTPAIGPGARSLFVQAHLDAYQRCVDALDRLTERWLGVSWIANALKARKMEEAGGENGGVAGAGAGGETMLSHSELKVLLRLAASTASSTEQPISIIDDPSSAGASSSSGQAQAQTAPRDAAAPSWVSSATTLSNAAFACFGPAEAPPTSLPAVSTSSSSESNTSISASAPQPPPSASALHHISISDISHPDDLSQFLPFLSHHALTFAASSTTATPR</sequence>
<keyword evidence="1" id="KW-0539">Nucleus</keyword>
<evidence type="ECO:0000256" key="2">
    <source>
        <dbReference type="SAM" id="MobiDB-lite"/>
    </source>
</evidence>
<dbReference type="EMBL" id="OOIP01000027">
    <property type="protein sequence ID" value="SPO41403.1"/>
    <property type="molecule type" value="Genomic_DNA"/>
</dbReference>
<feature type="compositionally biased region" description="Low complexity" evidence="2">
    <location>
        <begin position="1"/>
        <end position="14"/>
    </location>
</feature>
<dbReference type="GO" id="GO:0008270">
    <property type="term" value="F:zinc ion binding"/>
    <property type="evidence" value="ECO:0007669"/>
    <property type="project" value="InterPro"/>
</dbReference>